<dbReference type="Proteomes" id="UP000032675">
    <property type="component" value="Unassembled WGS sequence"/>
</dbReference>
<dbReference type="AlphaFoldDB" id="A0A0D6Q0P2"/>
<proteinExistence type="predicted"/>
<reference evidence="1 2" key="1">
    <citation type="submission" date="2012-11" db="EMBL/GenBank/DDBJ databases">
        <title>Whole genome sequence of Gluconacetobacter europaeus NBRC3261.</title>
        <authorList>
            <person name="Azuma Y."/>
            <person name="Higashiura N."/>
            <person name="Hirakawa H."/>
            <person name="Matsushita K."/>
        </authorList>
    </citation>
    <scope>NUCLEOTIDE SEQUENCE [LARGE SCALE GENOMIC DNA]</scope>
    <source>
        <strain evidence="1 2">NBRC 3261</strain>
    </source>
</reference>
<protein>
    <recommendedName>
        <fullName evidence="3">DUF1320 domain-containing protein</fullName>
    </recommendedName>
</protein>
<dbReference type="EMBL" id="BANI01000127">
    <property type="protein sequence ID" value="GAN97142.1"/>
    <property type="molecule type" value="Genomic_DNA"/>
</dbReference>
<dbReference type="RefSeq" id="WP_048851711.1">
    <property type="nucleotide sequence ID" value="NZ_BANI01000127.1"/>
</dbReference>
<sequence>MAYAALADMLAKYGNAELIAATTDLDTPLDTIDQGKVQAALDQASSRMDSYLRRRYVVPVASPPPVLVQYCCAVARYLLHSGGNSNPSDQMRADYRDAIAWLKDINNEHATLDGAIPANTTEEFARIQTRPAGFQPGRLY</sequence>
<evidence type="ECO:0000313" key="1">
    <source>
        <dbReference type="EMBL" id="GAN97142.1"/>
    </source>
</evidence>
<name>A0A0D6Q0P2_KOMEU</name>
<dbReference type="Pfam" id="PF07030">
    <property type="entry name" value="Phage_Mu_Gp36"/>
    <property type="match status" value="1"/>
</dbReference>
<accession>A0A0D6Q0P2</accession>
<comment type="caution">
    <text evidence="1">The sequence shown here is derived from an EMBL/GenBank/DDBJ whole genome shotgun (WGS) entry which is preliminary data.</text>
</comment>
<evidence type="ECO:0008006" key="3">
    <source>
        <dbReference type="Google" id="ProtNLM"/>
    </source>
</evidence>
<organism evidence="1 2">
    <name type="scientific">Komagataeibacter europaeus NBRC 3261</name>
    <dbReference type="NCBI Taxonomy" id="1234669"/>
    <lineage>
        <taxon>Bacteria</taxon>
        <taxon>Pseudomonadati</taxon>
        <taxon>Pseudomonadota</taxon>
        <taxon>Alphaproteobacteria</taxon>
        <taxon>Acetobacterales</taxon>
        <taxon>Acetobacteraceae</taxon>
        <taxon>Komagataeibacter</taxon>
    </lineage>
</organism>
<evidence type="ECO:0000313" key="2">
    <source>
        <dbReference type="Proteomes" id="UP000032675"/>
    </source>
</evidence>
<dbReference type="InterPro" id="IPR009752">
    <property type="entry name" value="Phage_Mu_GpJ"/>
</dbReference>
<gene>
    <name evidence="1" type="ORF">Geu3261_0144_014</name>
</gene>